<evidence type="ECO:0000313" key="5">
    <source>
        <dbReference type="Proteomes" id="UP000184111"/>
    </source>
</evidence>
<dbReference type="Gene3D" id="2.40.10.120">
    <property type="match status" value="1"/>
</dbReference>
<dbReference type="Pfam" id="PF00012">
    <property type="entry name" value="HSP70"/>
    <property type="match status" value="1"/>
</dbReference>
<dbReference type="InterPro" id="IPR009003">
    <property type="entry name" value="Peptidase_S1_PA"/>
</dbReference>
<evidence type="ECO:0000256" key="2">
    <source>
        <dbReference type="ARBA" id="ARBA00022840"/>
    </source>
</evidence>
<dbReference type="GO" id="GO:0140662">
    <property type="term" value="F:ATP-dependent protein folding chaperone"/>
    <property type="evidence" value="ECO:0007669"/>
    <property type="project" value="InterPro"/>
</dbReference>
<evidence type="ECO:0000256" key="1">
    <source>
        <dbReference type="ARBA" id="ARBA00022741"/>
    </source>
</evidence>
<dbReference type="Gene3D" id="3.30.420.40">
    <property type="match status" value="2"/>
</dbReference>
<name>A0A1M6V6B1_9ACTN</name>
<evidence type="ECO:0000313" key="4">
    <source>
        <dbReference type="EMBL" id="SHK76876.1"/>
    </source>
</evidence>
<accession>A0A1M6V6B1</accession>
<dbReference type="SUPFAM" id="SSF100920">
    <property type="entry name" value="Heat shock protein 70kD (HSP70), peptide-binding domain"/>
    <property type="match status" value="1"/>
</dbReference>
<keyword evidence="1" id="KW-0547">Nucleotide-binding</keyword>
<keyword evidence="3" id="KW-0143">Chaperone</keyword>
<organism evidence="4 5">
    <name type="scientific">Actinacidiphila paucisporea</name>
    <dbReference type="NCBI Taxonomy" id="310782"/>
    <lineage>
        <taxon>Bacteria</taxon>
        <taxon>Bacillati</taxon>
        <taxon>Actinomycetota</taxon>
        <taxon>Actinomycetes</taxon>
        <taxon>Kitasatosporales</taxon>
        <taxon>Streptomycetaceae</taxon>
        <taxon>Actinacidiphila</taxon>
    </lineage>
</organism>
<dbReference type="PRINTS" id="PR00301">
    <property type="entry name" value="HEATSHOCK70"/>
</dbReference>
<dbReference type="SUPFAM" id="SSF50494">
    <property type="entry name" value="Trypsin-like serine proteases"/>
    <property type="match status" value="1"/>
</dbReference>
<dbReference type="Gene3D" id="3.90.640.10">
    <property type="entry name" value="Actin, Chain A, domain 4"/>
    <property type="match status" value="1"/>
</dbReference>
<dbReference type="InterPro" id="IPR029047">
    <property type="entry name" value="HSP70_peptide-bd_sf"/>
</dbReference>
<keyword evidence="2" id="KW-0067">ATP-binding</keyword>
<dbReference type="Pfam" id="PF13365">
    <property type="entry name" value="Trypsin_2"/>
    <property type="match status" value="1"/>
</dbReference>
<keyword evidence="5" id="KW-1185">Reference proteome</keyword>
<dbReference type="Gene3D" id="2.60.34.10">
    <property type="entry name" value="Substrate Binding Domain Of DNAk, Chain A, domain 1"/>
    <property type="match status" value="1"/>
</dbReference>
<dbReference type="PANTHER" id="PTHR19375">
    <property type="entry name" value="HEAT SHOCK PROTEIN 70KDA"/>
    <property type="match status" value="1"/>
</dbReference>
<dbReference type="Proteomes" id="UP000184111">
    <property type="component" value="Unassembled WGS sequence"/>
</dbReference>
<dbReference type="OrthoDB" id="580773at2"/>
<evidence type="ECO:0000256" key="3">
    <source>
        <dbReference type="ARBA" id="ARBA00023186"/>
    </source>
</evidence>
<dbReference type="InterPro" id="IPR043129">
    <property type="entry name" value="ATPase_NBD"/>
</dbReference>
<dbReference type="STRING" id="310782.SAMN05216499_101590"/>
<sequence>MLSRSSDGVPRGLRKALKAVEQRFGPAALSGRELDAAATAYGRALVAALAHDPALALNLVERYDGRLPAEAYPRAFGPAELAALHGLAGHSDRAALTVVATVAGRLGDRDLERRAAGRLAVRTAELAGADDLVSLLGRRQEAGLLDLALTTDALRAYTARTALSADTALWTAYFDHLPEHLLPDLYAVRLFLGRGRDAVRLADTPARRRQALECCTASPRPDDALAGLGLADAEGLAAEGRALAERAGTLLFAAGKPGDALPYGERAGRRDLVSRCHEALGDHLAALAACAADDTDRLASLAAVCRAEVDAHAERDERAEAVRLASVILDHLDRAAAQTEPVLRRRAEVLGVRTAVVAVERHRLEAALRAAPDDGRAAVHREWSTFEETAGEPAEAARHAADAGDLYRAHRLYRAAERYGEADRVLQGDDSPRGRAARAEAREAGGDLLGAARVHEQAGRHEEAAALYARADDPAAAARCLILAKGDEAVEDERLHGFLRQAGDIAQLVHLCLDALDRRGLASSAAESLRRLVAEDDAAIPEPLRPRVREALDAIGAVGRGAFEDRIAGWVERARADVDRRFAPVWGLDLGTSTCVAAVYDSATGRPVTCPDGGKPHFASTLTVTERGEEIVGLTGDQILAPWVVGHISAAKRRMGDGVVFKIRDREYRPEEVAARLIRHARSLVEKLLSDRVGEAVAELARAELGQIRDEWLVWAAERYDFSLPRPEAVLTIPAYFLNNAKQATRNACEIAGVTPVRLIHEPTAACMEAARQRRLDGQIVVVDLGAGTLDVSALDVDSNVYDVEQVLGDNQYGGQDFDALIADELAARLRTRGLDVPRTGRARKRLALAAEHLKIALSSQDEAEYTLNAFLDRPEVRIELDREDLARLLAGSLRTLREVCKRMKAGMTVPARHLVLVGGPMLSPLVSGAVERVFDLRRTVLPDARAAVACGAALQGAALTGHLEDTLLLDVTPFPLGIAVREEDGNEGFSVLVERNTKIPTRRSDVFTTVRDDQDEVLIEVYNGQIDPRSKIGVVPLTGIPPLPAGAAQIEVTFEFDASCLLTVTARDQGTGNSRSVDFTDTTLLSPGEIRTMAERHTDQRELERVRRELRELSDGADVDCERVCREFRERLAAHRPSREPVDAATQRLLAEMYGPEPAELESELLSLRDPLRDLLTTVRDHLAQPPAVDRLPAGRHLADQLGERLGRMRLGVARIARWNDVLAALAAADRDPLRRFRSLHDAGDHGRALRALAELAEPPAEPEDLRRRLRCLAGVGDVEGYRRFLLQDADRLPALVRDPRRPELFAAAAGSALARVGDGGGFLISDRHVLTSRRWLAEDPAATEVRLAGGAQAVRRAFLPDTAALDTAVLLLAEPVPTRPLRLGFPRLTHIGDPIRAAAPGGALLPGIIEKFEAFPEQGLHLYRTDLRLPAAAAGGPLLNELGEVIGALAPGGEAQPAFAITADSLAPLLAGAGFGWGAEGGGDAG</sequence>
<dbReference type="InterPro" id="IPR013126">
    <property type="entry name" value="Hsp_70_fam"/>
</dbReference>
<dbReference type="EMBL" id="FRBI01000001">
    <property type="protein sequence ID" value="SHK76876.1"/>
    <property type="molecule type" value="Genomic_DNA"/>
</dbReference>
<dbReference type="SUPFAM" id="SSF53067">
    <property type="entry name" value="Actin-like ATPase domain"/>
    <property type="match status" value="2"/>
</dbReference>
<gene>
    <name evidence="4" type="ORF">SAMN05216499_101590</name>
</gene>
<protein>
    <submittedName>
        <fullName evidence="4">Molecular chaperone DnaK</fullName>
    </submittedName>
</protein>
<reference evidence="4 5" key="1">
    <citation type="submission" date="2016-11" db="EMBL/GenBank/DDBJ databases">
        <authorList>
            <person name="Jaros S."/>
            <person name="Januszkiewicz K."/>
            <person name="Wedrychowicz H."/>
        </authorList>
    </citation>
    <scope>NUCLEOTIDE SEQUENCE [LARGE SCALE GENOMIC DNA]</scope>
    <source>
        <strain evidence="4 5">CGMCC 4.2025</strain>
    </source>
</reference>
<dbReference type="GO" id="GO:0005524">
    <property type="term" value="F:ATP binding"/>
    <property type="evidence" value="ECO:0007669"/>
    <property type="project" value="UniProtKB-KW"/>
</dbReference>
<proteinExistence type="predicted"/>